<feature type="compositionally biased region" description="Basic and acidic residues" evidence="2">
    <location>
        <begin position="53"/>
        <end position="71"/>
    </location>
</feature>
<dbReference type="PROSITE" id="PS50157">
    <property type="entry name" value="ZINC_FINGER_C2H2_2"/>
    <property type="match status" value="2"/>
</dbReference>
<dbReference type="SUPFAM" id="SSF57667">
    <property type="entry name" value="beta-beta-alpha zinc fingers"/>
    <property type="match status" value="1"/>
</dbReference>
<proteinExistence type="predicted"/>
<organism evidence="4 5">
    <name type="scientific">Strongylocentrotus purpuratus</name>
    <name type="common">Purple sea urchin</name>
    <dbReference type="NCBI Taxonomy" id="7668"/>
    <lineage>
        <taxon>Eukaryota</taxon>
        <taxon>Metazoa</taxon>
        <taxon>Echinodermata</taxon>
        <taxon>Eleutherozoa</taxon>
        <taxon>Echinozoa</taxon>
        <taxon>Echinoidea</taxon>
        <taxon>Euechinoidea</taxon>
        <taxon>Echinacea</taxon>
        <taxon>Camarodonta</taxon>
        <taxon>Echinidea</taxon>
        <taxon>Strongylocentrotidae</taxon>
        <taxon>Strongylocentrotus</taxon>
    </lineage>
</organism>
<dbReference type="Gene3D" id="3.30.160.60">
    <property type="entry name" value="Classic Zinc Finger"/>
    <property type="match status" value="1"/>
</dbReference>
<keyword evidence="1" id="KW-0862">Zinc</keyword>
<dbReference type="SMART" id="SM00355">
    <property type="entry name" value="ZnF_C2H2"/>
    <property type="match status" value="2"/>
</dbReference>
<dbReference type="EnsemblMetazoa" id="XM_030980900">
    <property type="protein sequence ID" value="XP_030836760"/>
    <property type="gene ID" value="LOC115922287"/>
</dbReference>
<dbReference type="InterPro" id="IPR036236">
    <property type="entry name" value="Znf_C2H2_sf"/>
</dbReference>
<evidence type="ECO:0000256" key="2">
    <source>
        <dbReference type="SAM" id="MobiDB-lite"/>
    </source>
</evidence>
<feature type="domain" description="C2H2-type" evidence="3">
    <location>
        <begin position="37"/>
        <end position="65"/>
    </location>
</feature>
<feature type="region of interest" description="Disordered" evidence="2">
    <location>
        <begin position="112"/>
        <end position="132"/>
    </location>
</feature>
<dbReference type="Proteomes" id="UP000007110">
    <property type="component" value="Unassembled WGS sequence"/>
</dbReference>
<keyword evidence="1" id="KW-0479">Metal-binding</keyword>
<keyword evidence="1" id="KW-0863">Zinc-finger</keyword>
<feature type="region of interest" description="Disordered" evidence="2">
    <location>
        <begin position="53"/>
        <end position="75"/>
    </location>
</feature>
<dbReference type="Pfam" id="PF00096">
    <property type="entry name" value="zf-C2H2"/>
    <property type="match status" value="1"/>
</dbReference>
<dbReference type="GO" id="GO:0008270">
    <property type="term" value="F:zinc ion binding"/>
    <property type="evidence" value="ECO:0007669"/>
    <property type="project" value="UniProtKB-KW"/>
</dbReference>
<dbReference type="PROSITE" id="PS00028">
    <property type="entry name" value="ZINC_FINGER_C2H2_1"/>
    <property type="match status" value="2"/>
</dbReference>
<feature type="domain" description="C2H2-type" evidence="3">
    <location>
        <begin position="8"/>
        <end position="36"/>
    </location>
</feature>
<dbReference type="RefSeq" id="XP_030836760.1">
    <property type="nucleotide sequence ID" value="XM_030980900.1"/>
</dbReference>
<dbReference type="InParanoid" id="A0A7M7NIC5"/>
<dbReference type="GeneID" id="115922287"/>
<evidence type="ECO:0000259" key="3">
    <source>
        <dbReference type="PROSITE" id="PS50157"/>
    </source>
</evidence>
<evidence type="ECO:0000256" key="1">
    <source>
        <dbReference type="PROSITE-ProRule" id="PRU00042"/>
    </source>
</evidence>
<evidence type="ECO:0000313" key="5">
    <source>
        <dbReference type="Proteomes" id="UP000007110"/>
    </source>
</evidence>
<dbReference type="KEGG" id="spu:115922287"/>
<reference evidence="4" key="2">
    <citation type="submission" date="2021-01" db="UniProtKB">
        <authorList>
            <consortium name="EnsemblMetazoa"/>
        </authorList>
    </citation>
    <scope>IDENTIFICATION</scope>
</reference>
<evidence type="ECO:0000313" key="4">
    <source>
        <dbReference type="EnsemblMetazoa" id="XP_030836760"/>
    </source>
</evidence>
<dbReference type="InterPro" id="IPR013087">
    <property type="entry name" value="Znf_C2H2_type"/>
</dbReference>
<protein>
    <recommendedName>
        <fullName evidence="3">C2H2-type domain-containing protein</fullName>
    </recommendedName>
</protein>
<keyword evidence="5" id="KW-1185">Reference proteome</keyword>
<accession>A0A7M7NIC5</accession>
<dbReference type="AlphaFoldDB" id="A0A7M7NIC5"/>
<reference evidence="5" key="1">
    <citation type="submission" date="2015-02" db="EMBL/GenBank/DDBJ databases">
        <title>Genome sequencing for Strongylocentrotus purpuratus.</title>
        <authorList>
            <person name="Murali S."/>
            <person name="Liu Y."/>
            <person name="Vee V."/>
            <person name="English A."/>
            <person name="Wang M."/>
            <person name="Skinner E."/>
            <person name="Han Y."/>
            <person name="Muzny D.M."/>
            <person name="Worley K.C."/>
            <person name="Gibbs R.A."/>
        </authorList>
    </citation>
    <scope>NUCLEOTIDE SEQUENCE</scope>
</reference>
<name>A0A7M7NIC5_STRPU</name>
<sequence>MRHSRGNVKCYSCGHYFSHKRSLERHIQERHRRREEHKCRGCDKSFFRKDNLTRHVQSRHEGKTTEDKRQDAPVVTPVAAGELSIHASKETLSSENGNASRPTGKDLSMLLKERESETSSVSSESEAEVEDCPTPTFRKIQMGRPMQGLDLRRTLPGTPLQVEERSSSTQFSGARSSFRRKRYESTAWFSCMGVKRKVRRRLQSCITSHRISR</sequence>